<dbReference type="AlphaFoldDB" id="I4C2Z6"/>
<keyword evidence="3" id="KW-0813">Transport</keyword>
<evidence type="ECO:0000256" key="6">
    <source>
        <dbReference type="ARBA" id="ARBA00022989"/>
    </source>
</evidence>
<evidence type="ECO:0000313" key="9">
    <source>
        <dbReference type="EMBL" id="AFM23937.1"/>
    </source>
</evidence>
<gene>
    <name evidence="9" type="ordered locus">Desti_1224</name>
</gene>
<feature type="transmembrane region" description="Helical" evidence="8">
    <location>
        <begin position="69"/>
        <end position="93"/>
    </location>
</feature>
<dbReference type="EMBL" id="CP003360">
    <property type="protein sequence ID" value="AFM23937.1"/>
    <property type="molecule type" value="Genomic_DNA"/>
</dbReference>
<feature type="transmembrane region" description="Helical" evidence="8">
    <location>
        <begin position="99"/>
        <end position="123"/>
    </location>
</feature>
<keyword evidence="7 8" id="KW-0472">Membrane</keyword>
<dbReference type="PANTHER" id="PTHR36838">
    <property type="entry name" value="AUXIN EFFLUX CARRIER FAMILY PROTEIN"/>
    <property type="match status" value="1"/>
</dbReference>
<keyword evidence="10" id="KW-1185">Reference proteome</keyword>
<sequence>MIDDAFLQVSDRLVYFIFFPALLFWKIGKPAPSLGLDANLVTVTTGAVIIVFVLSLVFVYAARVPDRDVGAFCQGCFRFNTYIGIAVILAVLGESAVRVFGVLVGILIPLINVMAVSTLIWFSGESYSWSERLRMLVISIISNPLIIACALGMAYSQLRMPFPVFIDNTLAFMSMLALPMALISIGGSLTLAKLGGHLRLALVATVFKFVVMPVTGYLLIKLFNVPGTAACIAMIYFALPTSPANYILSQQLHSNPDLAGSAIILSTILSIVSISVVLLLFC</sequence>
<protein>
    <submittedName>
        <fullName evidence="9">Putative permease</fullName>
    </submittedName>
</protein>
<evidence type="ECO:0000313" key="10">
    <source>
        <dbReference type="Proteomes" id="UP000006055"/>
    </source>
</evidence>
<dbReference type="HOGENOM" id="CLU_056175_3_1_7"/>
<keyword evidence="4" id="KW-1003">Cell membrane</keyword>
<comment type="similarity">
    <text evidence="2">Belongs to the auxin efflux carrier (TC 2.A.69) family.</text>
</comment>
<feature type="transmembrane region" description="Helical" evidence="8">
    <location>
        <begin position="260"/>
        <end position="281"/>
    </location>
</feature>
<evidence type="ECO:0000256" key="4">
    <source>
        <dbReference type="ARBA" id="ARBA00022475"/>
    </source>
</evidence>
<feature type="transmembrane region" description="Helical" evidence="8">
    <location>
        <begin position="170"/>
        <end position="191"/>
    </location>
</feature>
<name>I4C2Z6_DESTA</name>
<dbReference type="PANTHER" id="PTHR36838:SF4">
    <property type="entry name" value="AUXIN EFFLUX CARRIER FAMILY PROTEIN"/>
    <property type="match status" value="1"/>
</dbReference>
<reference evidence="10" key="1">
    <citation type="submission" date="2012-06" db="EMBL/GenBank/DDBJ databases">
        <title>Complete sequence of chromosome of Desulfomonile tiedjei DSM 6799.</title>
        <authorList>
            <person name="Lucas S."/>
            <person name="Copeland A."/>
            <person name="Lapidus A."/>
            <person name="Glavina del Rio T."/>
            <person name="Dalin E."/>
            <person name="Tice H."/>
            <person name="Bruce D."/>
            <person name="Goodwin L."/>
            <person name="Pitluck S."/>
            <person name="Peters L."/>
            <person name="Ovchinnikova G."/>
            <person name="Zeytun A."/>
            <person name="Lu M."/>
            <person name="Kyrpides N."/>
            <person name="Mavromatis K."/>
            <person name="Ivanova N."/>
            <person name="Brettin T."/>
            <person name="Detter J.C."/>
            <person name="Han C."/>
            <person name="Larimer F."/>
            <person name="Land M."/>
            <person name="Hauser L."/>
            <person name="Markowitz V."/>
            <person name="Cheng J.-F."/>
            <person name="Hugenholtz P."/>
            <person name="Woyke T."/>
            <person name="Wu D."/>
            <person name="Spring S."/>
            <person name="Schroeder M."/>
            <person name="Brambilla E."/>
            <person name="Klenk H.-P."/>
            <person name="Eisen J.A."/>
        </authorList>
    </citation>
    <scope>NUCLEOTIDE SEQUENCE [LARGE SCALE GENOMIC DNA]</scope>
    <source>
        <strain evidence="10">ATCC 49306 / DSM 6799 / DCB-1</strain>
    </source>
</reference>
<evidence type="ECO:0000256" key="3">
    <source>
        <dbReference type="ARBA" id="ARBA00022448"/>
    </source>
</evidence>
<dbReference type="GO" id="GO:0005886">
    <property type="term" value="C:plasma membrane"/>
    <property type="evidence" value="ECO:0007669"/>
    <property type="project" value="UniProtKB-SubCell"/>
</dbReference>
<dbReference type="InterPro" id="IPR004776">
    <property type="entry name" value="Mem_transp_PIN-like"/>
</dbReference>
<dbReference type="eggNOG" id="COG0679">
    <property type="taxonomic scope" value="Bacteria"/>
</dbReference>
<evidence type="ECO:0000256" key="8">
    <source>
        <dbReference type="SAM" id="Phobius"/>
    </source>
</evidence>
<comment type="subcellular location">
    <subcellularLocation>
        <location evidence="1">Cell membrane</location>
        <topology evidence="1">Multi-pass membrane protein</topology>
    </subcellularLocation>
</comment>
<organism evidence="9 10">
    <name type="scientific">Desulfomonile tiedjei (strain ATCC 49306 / DSM 6799 / DCB-1)</name>
    <dbReference type="NCBI Taxonomy" id="706587"/>
    <lineage>
        <taxon>Bacteria</taxon>
        <taxon>Pseudomonadati</taxon>
        <taxon>Thermodesulfobacteriota</taxon>
        <taxon>Desulfomonilia</taxon>
        <taxon>Desulfomonilales</taxon>
        <taxon>Desulfomonilaceae</taxon>
        <taxon>Desulfomonile</taxon>
    </lineage>
</organism>
<feature type="transmembrane region" description="Helical" evidence="8">
    <location>
        <begin position="12"/>
        <end position="28"/>
    </location>
</feature>
<evidence type="ECO:0000256" key="7">
    <source>
        <dbReference type="ARBA" id="ARBA00023136"/>
    </source>
</evidence>
<feature type="transmembrane region" description="Helical" evidence="8">
    <location>
        <begin position="135"/>
        <end position="158"/>
    </location>
</feature>
<proteinExistence type="inferred from homology"/>
<evidence type="ECO:0000256" key="1">
    <source>
        <dbReference type="ARBA" id="ARBA00004651"/>
    </source>
</evidence>
<dbReference type="OrthoDB" id="9805563at2"/>
<dbReference type="Gene3D" id="1.20.1530.20">
    <property type="match status" value="1"/>
</dbReference>
<dbReference type="STRING" id="706587.Desti_1224"/>
<dbReference type="Pfam" id="PF03547">
    <property type="entry name" value="Mem_trans"/>
    <property type="match status" value="1"/>
</dbReference>
<evidence type="ECO:0000256" key="2">
    <source>
        <dbReference type="ARBA" id="ARBA00010145"/>
    </source>
</evidence>
<dbReference type="Proteomes" id="UP000006055">
    <property type="component" value="Chromosome"/>
</dbReference>
<dbReference type="KEGG" id="dti:Desti_1224"/>
<dbReference type="InterPro" id="IPR038770">
    <property type="entry name" value="Na+/solute_symporter_sf"/>
</dbReference>
<keyword evidence="6 8" id="KW-1133">Transmembrane helix</keyword>
<accession>I4C2Z6</accession>
<feature type="transmembrane region" description="Helical" evidence="8">
    <location>
        <begin position="226"/>
        <end position="248"/>
    </location>
</feature>
<dbReference type="GO" id="GO:0055085">
    <property type="term" value="P:transmembrane transport"/>
    <property type="evidence" value="ECO:0007669"/>
    <property type="project" value="InterPro"/>
</dbReference>
<evidence type="ECO:0000256" key="5">
    <source>
        <dbReference type="ARBA" id="ARBA00022692"/>
    </source>
</evidence>
<feature type="transmembrane region" description="Helical" evidence="8">
    <location>
        <begin position="40"/>
        <end position="62"/>
    </location>
</feature>
<keyword evidence="5 8" id="KW-0812">Transmembrane</keyword>